<feature type="transmembrane region" description="Helical" evidence="6">
    <location>
        <begin position="70"/>
        <end position="90"/>
    </location>
</feature>
<dbReference type="KEGG" id="scyp:JYB88_05005"/>
<dbReference type="InterPro" id="IPR006696">
    <property type="entry name" value="DUF423"/>
</dbReference>
<accession>A0A975AMY1</accession>
<evidence type="ECO:0000256" key="1">
    <source>
        <dbReference type="ARBA" id="ARBA00004141"/>
    </source>
</evidence>
<evidence type="ECO:0000256" key="6">
    <source>
        <dbReference type="SAM" id="Phobius"/>
    </source>
</evidence>
<dbReference type="EMBL" id="CP071504">
    <property type="protein sequence ID" value="QSX31788.1"/>
    <property type="molecule type" value="Genomic_DNA"/>
</dbReference>
<evidence type="ECO:0000256" key="4">
    <source>
        <dbReference type="ARBA" id="ARBA00022989"/>
    </source>
</evidence>
<dbReference type="RefSeq" id="WP_207326230.1">
    <property type="nucleotide sequence ID" value="NZ_CP071504.1"/>
</dbReference>
<dbReference type="AlphaFoldDB" id="A0A975AMY1"/>
<comment type="subcellular location">
    <subcellularLocation>
        <location evidence="1">Membrane</location>
        <topology evidence="1">Multi-pass membrane protein</topology>
    </subcellularLocation>
</comment>
<protein>
    <submittedName>
        <fullName evidence="7">DUF423 domain-containing protein</fullName>
    </submittedName>
</protein>
<dbReference type="Proteomes" id="UP000663281">
    <property type="component" value="Chromosome"/>
</dbReference>
<feature type="transmembrane region" description="Helical" evidence="6">
    <location>
        <begin position="96"/>
        <end position="120"/>
    </location>
</feature>
<evidence type="ECO:0000313" key="8">
    <source>
        <dbReference type="Proteomes" id="UP000663281"/>
    </source>
</evidence>
<dbReference type="GO" id="GO:0005886">
    <property type="term" value="C:plasma membrane"/>
    <property type="evidence" value="ECO:0007669"/>
    <property type="project" value="TreeGrafter"/>
</dbReference>
<evidence type="ECO:0000313" key="7">
    <source>
        <dbReference type="EMBL" id="QSX31788.1"/>
    </source>
</evidence>
<keyword evidence="5 6" id="KW-0472">Membrane</keyword>
<comment type="similarity">
    <text evidence="2">Belongs to the UPF0382 family.</text>
</comment>
<sequence>MNRGLFLLACVSGFLAVAFGAFGAHGLKQLVSAEMLGVFRLAVEYQFYHTFALMAVALAKPWVDSPLLNWAARLFIAGMLLFCGSLYALVLTGHKWLGPITPLGGMCLLAGWLLLAAGVWRSRGAQ</sequence>
<dbReference type="PANTHER" id="PTHR43461:SF1">
    <property type="entry name" value="TRANSMEMBRANE PROTEIN 256"/>
    <property type="match status" value="1"/>
</dbReference>
<dbReference type="PANTHER" id="PTHR43461">
    <property type="entry name" value="TRANSMEMBRANE PROTEIN 256"/>
    <property type="match status" value="1"/>
</dbReference>
<evidence type="ECO:0000256" key="3">
    <source>
        <dbReference type="ARBA" id="ARBA00022692"/>
    </source>
</evidence>
<keyword evidence="8" id="KW-1185">Reference proteome</keyword>
<feature type="transmembrane region" description="Helical" evidence="6">
    <location>
        <begin position="47"/>
        <end position="63"/>
    </location>
</feature>
<proteinExistence type="inferred from homology"/>
<name>A0A975AMY1_9GAMM</name>
<organism evidence="7 8">
    <name type="scientific">Shewanella cyperi</name>
    <dbReference type="NCBI Taxonomy" id="2814292"/>
    <lineage>
        <taxon>Bacteria</taxon>
        <taxon>Pseudomonadati</taxon>
        <taxon>Pseudomonadota</taxon>
        <taxon>Gammaproteobacteria</taxon>
        <taxon>Alteromonadales</taxon>
        <taxon>Shewanellaceae</taxon>
        <taxon>Shewanella</taxon>
    </lineage>
</organism>
<evidence type="ECO:0000256" key="2">
    <source>
        <dbReference type="ARBA" id="ARBA00009694"/>
    </source>
</evidence>
<keyword evidence="3 6" id="KW-0812">Transmembrane</keyword>
<dbReference type="Pfam" id="PF04241">
    <property type="entry name" value="DUF423"/>
    <property type="match status" value="1"/>
</dbReference>
<evidence type="ECO:0000256" key="5">
    <source>
        <dbReference type="ARBA" id="ARBA00023136"/>
    </source>
</evidence>
<gene>
    <name evidence="7" type="ORF">JYB88_05005</name>
</gene>
<keyword evidence="4 6" id="KW-1133">Transmembrane helix</keyword>
<reference evidence="7 8" key="1">
    <citation type="submission" date="2021-03" db="EMBL/GenBank/DDBJ databases">
        <title>Novel species identification of genus Shewanella.</title>
        <authorList>
            <person name="Liu G."/>
            <person name="Zhang Q."/>
        </authorList>
    </citation>
    <scope>NUCLEOTIDE SEQUENCE [LARGE SCALE GENOMIC DNA]</scope>
    <source>
        <strain evidence="7 8">FJAT-53726</strain>
    </source>
</reference>